<comment type="caution">
    <text evidence="2">The sequence shown here is derived from an EMBL/GenBank/DDBJ whole genome shotgun (WGS) entry which is preliminary data.</text>
</comment>
<evidence type="ECO:0008006" key="4">
    <source>
        <dbReference type="Google" id="ProtNLM"/>
    </source>
</evidence>
<name>A0A226E0F9_FOLCA</name>
<accession>A0A226E0F9</accession>
<dbReference type="Proteomes" id="UP000198287">
    <property type="component" value="Unassembled WGS sequence"/>
</dbReference>
<evidence type="ECO:0000313" key="3">
    <source>
        <dbReference type="Proteomes" id="UP000198287"/>
    </source>
</evidence>
<evidence type="ECO:0000256" key="1">
    <source>
        <dbReference type="SAM" id="SignalP"/>
    </source>
</evidence>
<reference evidence="2 3" key="1">
    <citation type="submission" date="2015-12" db="EMBL/GenBank/DDBJ databases">
        <title>The genome of Folsomia candida.</title>
        <authorList>
            <person name="Faddeeva A."/>
            <person name="Derks M.F."/>
            <person name="Anvar Y."/>
            <person name="Smit S."/>
            <person name="Van Straalen N."/>
            <person name="Roelofs D."/>
        </authorList>
    </citation>
    <scope>NUCLEOTIDE SEQUENCE [LARGE SCALE GENOMIC DNA]</scope>
    <source>
        <strain evidence="2 3">VU population</strain>
        <tissue evidence="2">Whole body</tissue>
    </source>
</reference>
<organism evidence="2 3">
    <name type="scientific">Folsomia candida</name>
    <name type="common">Springtail</name>
    <dbReference type="NCBI Taxonomy" id="158441"/>
    <lineage>
        <taxon>Eukaryota</taxon>
        <taxon>Metazoa</taxon>
        <taxon>Ecdysozoa</taxon>
        <taxon>Arthropoda</taxon>
        <taxon>Hexapoda</taxon>
        <taxon>Collembola</taxon>
        <taxon>Entomobryomorpha</taxon>
        <taxon>Isotomoidea</taxon>
        <taxon>Isotomidae</taxon>
        <taxon>Proisotominae</taxon>
        <taxon>Folsomia</taxon>
    </lineage>
</organism>
<dbReference type="OMA" id="THYSAAP"/>
<keyword evidence="1" id="KW-0732">Signal</keyword>
<sequence length="159" mass="15818">MNSIVALLAFVAVANAGFLAQPAVYQSAVAVPAAQSLQYNNRAPAARLAVAAAPVAYAAPAYAAPVATYAHAAPVAYAHAPVVAKAIVPAAQSYSFNQRAPAAKIAVAAPVAAYAAPVATYAHAAPVAVAAPVAYAAAAPAVATFAHQTFSTPYANYAW</sequence>
<evidence type="ECO:0000313" key="2">
    <source>
        <dbReference type="EMBL" id="OXA50431.1"/>
    </source>
</evidence>
<proteinExistence type="predicted"/>
<keyword evidence="3" id="KW-1185">Reference proteome</keyword>
<gene>
    <name evidence="2" type="ORF">Fcan01_14792</name>
</gene>
<protein>
    <recommendedName>
        <fullName evidence="4">Cuticle protein 16.5</fullName>
    </recommendedName>
</protein>
<feature type="chain" id="PRO_5012013890" description="Cuticle protein 16.5" evidence="1">
    <location>
        <begin position="17"/>
        <end position="159"/>
    </location>
</feature>
<dbReference type="AlphaFoldDB" id="A0A226E0F9"/>
<feature type="signal peptide" evidence="1">
    <location>
        <begin position="1"/>
        <end position="16"/>
    </location>
</feature>
<dbReference type="EMBL" id="LNIX01000009">
    <property type="protein sequence ID" value="OXA50431.1"/>
    <property type="molecule type" value="Genomic_DNA"/>
</dbReference>